<dbReference type="PANTHER" id="PTHR43808">
    <property type="entry name" value="ACETYLORNITHINE DEACETYLASE"/>
    <property type="match status" value="1"/>
</dbReference>
<dbReference type="PANTHER" id="PTHR43808:SF9">
    <property type="entry name" value="BLL0789 PROTEIN"/>
    <property type="match status" value="1"/>
</dbReference>
<evidence type="ECO:0000313" key="5">
    <source>
        <dbReference type="EMBL" id="GCE10635.1"/>
    </source>
</evidence>
<feature type="active site" description="Proton acceptor" evidence="3">
    <location>
        <position position="153"/>
    </location>
</feature>
<keyword evidence="1" id="KW-0479">Metal-binding</keyword>
<comment type="caution">
    <text evidence="5">The sequence shown here is derived from an EMBL/GenBank/DDBJ whole genome shotgun (WGS) entry which is preliminary data.</text>
</comment>
<dbReference type="InterPro" id="IPR050072">
    <property type="entry name" value="Peptidase_M20A"/>
</dbReference>
<name>A0A401ZUN4_9CHLR</name>
<evidence type="ECO:0000256" key="2">
    <source>
        <dbReference type="ARBA" id="ARBA00022801"/>
    </source>
</evidence>
<organism evidence="5 6">
    <name type="scientific">Tengunoibacter tsumagoiensis</name>
    <dbReference type="NCBI Taxonomy" id="2014871"/>
    <lineage>
        <taxon>Bacteria</taxon>
        <taxon>Bacillati</taxon>
        <taxon>Chloroflexota</taxon>
        <taxon>Ktedonobacteria</taxon>
        <taxon>Ktedonobacterales</taxon>
        <taxon>Dictyobacteraceae</taxon>
        <taxon>Tengunoibacter</taxon>
    </lineage>
</organism>
<sequence>MQKHPGIEQAEKWMQPLLTDLEAIVNIDSGSYTKAGIDQVGRYLQRRFQALGFATSFDRQEDYGDHLVAVHQGQQEDGAHLLLIGHIDTVFPEGEAQRRPFSIVEYEGRKIAKGPGILDMKVGVLMGLYAVQMLIESGRTNYRSLTFICNSDEEIGSHSSHQLIQELARQSDAVMVLEPGRQTHTVVSARKGVGNFRVDVEGVAAHAGVDPQNGRNAILELAHHVIALQALNGTIPGVTLNVGLIQGGGRTNIVPDSAHCEIDVRVQDLAGVELIETALRRLTSKTFIPGTKVTLSGSIRTLPFEKSASSNRLVELAKEVGRDLQLTIEDVASGGASDANRTAPLGIPTIDGLGAGGSLAHNPDEYIELETLPIRLALLSGLLERIGSYYQSGKIL</sequence>
<dbReference type="Pfam" id="PF07687">
    <property type="entry name" value="M20_dimer"/>
    <property type="match status" value="1"/>
</dbReference>
<dbReference type="InterPro" id="IPR011650">
    <property type="entry name" value="Peptidase_M20_dimer"/>
</dbReference>
<evidence type="ECO:0000259" key="4">
    <source>
        <dbReference type="Pfam" id="PF07687"/>
    </source>
</evidence>
<dbReference type="Gene3D" id="3.30.70.360">
    <property type="match status" value="1"/>
</dbReference>
<reference evidence="6" key="1">
    <citation type="submission" date="2018-12" db="EMBL/GenBank/DDBJ databases">
        <title>Tengunoibacter tsumagoiensis gen. nov., sp. nov., Dictyobacter kobayashii sp. nov., D. alpinus sp. nov., and D. joshuensis sp. nov. and description of Dictyobacteraceae fam. nov. within the order Ktedonobacterales isolated from Tengu-no-mugimeshi.</title>
        <authorList>
            <person name="Wang C.M."/>
            <person name="Zheng Y."/>
            <person name="Sakai Y."/>
            <person name="Toyoda A."/>
            <person name="Minakuchi Y."/>
            <person name="Abe K."/>
            <person name="Yokota A."/>
            <person name="Yabe S."/>
        </authorList>
    </citation>
    <scope>NUCLEOTIDE SEQUENCE [LARGE SCALE GENOMIC DNA]</scope>
    <source>
        <strain evidence="6">Uno3</strain>
    </source>
</reference>
<accession>A0A401ZUN4</accession>
<dbReference type="InterPro" id="IPR036264">
    <property type="entry name" value="Bact_exopeptidase_dim_dom"/>
</dbReference>
<dbReference type="Gene3D" id="3.40.630.10">
    <property type="entry name" value="Zn peptidases"/>
    <property type="match status" value="1"/>
</dbReference>
<feature type="active site" evidence="3">
    <location>
        <position position="88"/>
    </location>
</feature>
<dbReference type="CDD" id="cd03885">
    <property type="entry name" value="M20_CPDG2"/>
    <property type="match status" value="1"/>
</dbReference>
<dbReference type="InterPro" id="IPR017150">
    <property type="entry name" value="Pept_M20_glutamate_carboxypep"/>
</dbReference>
<dbReference type="GO" id="GO:0046872">
    <property type="term" value="F:metal ion binding"/>
    <property type="evidence" value="ECO:0007669"/>
    <property type="project" value="UniProtKB-KW"/>
</dbReference>
<proteinExistence type="predicted"/>
<evidence type="ECO:0000256" key="3">
    <source>
        <dbReference type="PIRSR" id="PIRSR037238-1"/>
    </source>
</evidence>
<gene>
    <name evidence="5" type="ORF">KTT_04940</name>
</gene>
<dbReference type="RefSeq" id="WP_126578225.1">
    <property type="nucleotide sequence ID" value="NZ_BIFR01000001.1"/>
</dbReference>
<dbReference type="PIRSF" id="PIRSF037238">
    <property type="entry name" value="Carboxypeptidase_G2"/>
    <property type="match status" value="1"/>
</dbReference>
<dbReference type="GO" id="GO:0016787">
    <property type="term" value="F:hydrolase activity"/>
    <property type="evidence" value="ECO:0007669"/>
    <property type="project" value="UniProtKB-KW"/>
</dbReference>
<dbReference type="InterPro" id="IPR002933">
    <property type="entry name" value="Peptidase_M20"/>
</dbReference>
<dbReference type="Proteomes" id="UP000287352">
    <property type="component" value="Unassembled WGS sequence"/>
</dbReference>
<evidence type="ECO:0000256" key="1">
    <source>
        <dbReference type="ARBA" id="ARBA00022723"/>
    </source>
</evidence>
<evidence type="ECO:0000313" key="6">
    <source>
        <dbReference type="Proteomes" id="UP000287352"/>
    </source>
</evidence>
<keyword evidence="2" id="KW-0378">Hydrolase</keyword>
<dbReference type="SUPFAM" id="SSF53187">
    <property type="entry name" value="Zn-dependent exopeptidases"/>
    <property type="match status" value="1"/>
</dbReference>
<dbReference type="AlphaFoldDB" id="A0A401ZUN4"/>
<dbReference type="EMBL" id="BIFR01000001">
    <property type="protein sequence ID" value="GCE10635.1"/>
    <property type="molecule type" value="Genomic_DNA"/>
</dbReference>
<keyword evidence="6" id="KW-1185">Reference proteome</keyword>
<protein>
    <submittedName>
        <fullName evidence="5">Peptidase M20</fullName>
    </submittedName>
</protein>
<feature type="domain" description="Peptidase M20 dimerisation" evidence="4">
    <location>
        <begin position="189"/>
        <end position="284"/>
    </location>
</feature>
<dbReference type="SUPFAM" id="SSF55031">
    <property type="entry name" value="Bacterial exopeptidase dimerisation domain"/>
    <property type="match status" value="1"/>
</dbReference>
<dbReference type="OrthoDB" id="9783294at2"/>
<dbReference type="Pfam" id="PF01546">
    <property type="entry name" value="Peptidase_M20"/>
    <property type="match status" value="1"/>
</dbReference>